<sequence>MNKYQYVLTSRIYLIVNESKTEVLYCRKAGRIPNNLNFLYNGNNIKVVSSYTYLGIPFSLSGRGRLVLTNAIKKARSAIGAVISLIYRAKIKNFDIISLFDGMVASVALYASPIWALRYAGQLDCLLTEFFKSILSLKRTTSNALVKKETNKLSLSYMIWKQTWNWMVNILNMDENRLPYQCHKTNQAV</sequence>
<evidence type="ECO:0000313" key="1">
    <source>
        <dbReference type="EMBL" id="CAG5096736.1"/>
    </source>
</evidence>
<dbReference type="AlphaFoldDB" id="A0A8J2HET0"/>
<proteinExistence type="predicted"/>
<dbReference type="EMBL" id="CAJNRD030001121">
    <property type="protein sequence ID" value="CAG5096736.1"/>
    <property type="molecule type" value="Genomic_DNA"/>
</dbReference>
<keyword evidence="2" id="KW-1185">Reference proteome</keyword>
<evidence type="ECO:0000313" key="2">
    <source>
        <dbReference type="Proteomes" id="UP000786811"/>
    </source>
</evidence>
<organism evidence="1 2">
    <name type="scientific">Cotesia congregata</name>
    <name type="common">Parasitoid wasp</name>
    <name type="synonym">Apanteles congregatus</name>
    <dbReference type="NCBI Taxonomy" id="51543"/>
    <lineage>
        <taxon>Eukaryota</taxon>
        <taxon>Metazoa</taxon>
        <taxon>Ecdysozoa</taxon>
        <taxon>Arthropoda</taxon>
        <taxon>Hexapoda</taxon>
        <taxon>Insecta</taxon>
        <taxon>Pterygota</taxon>
        <taxon>Neoptera</taxon>
        <taxon>Endopterygota</taxon>
        <taxon>Hymenoptera</taxon>
        <taxon>Apocrita</taxon>
        <taxon>Ichneumonoidea</taxon>
        <taxon>Braconidae</taxon>
        <taxon>Microgastrinae</taxon>
        <taxon>Cotesia</taxon>
    </lineage>
</organism>
<reference evidence="1" key="1">
    <citation type="submission" date="2021-04" db="EMBL/GenBank/DDBJ databases">
        <authorList>
            <person name="Chebbi M.A.C M."/>
        </authorList>
    </citation>
    <scope>NUCLEOTIDE SEQUENCE</scope>
</reference>
<dbReference type="OrthoDB" id="6770381at2759"/>
<name>A0A8J2HET0_COTCN</name>
<protein>
    <submittedName>
        <fullName evidence="1">Uncharacterized protein</fullName>
    </submittedName>
</protein>
<gene>
    <name evidence="1" type="ORF">HICCMSTLAB_LOCUS8359</name>
</gene>
<accession>A0A8J2HET0</accession>
<dbReference type="Proteomes" id="UP000786811">
    <property type="component" value="Unassembled WGS sequence"/>
</dbReference>
<comment type="caution">
    <text evidence="1">The sequence shown here is derived from an EMBL/GenBank/DDBJ whole genome shotgun (WGS) entry which is preliminary data.</text>
</comment>